<dbReference type="Proteomes" id="UP000231919">
    <property type="component" value="Unassembled WGS sequence"/>
</dbReference>
<evidence type="ECO:0000313" key="5">
    <source>
        <dbReference type="Proteomes" id="UP000276407"/>
    </source>
</evidence>
<keyword evidence="2" id="KW-0378">Hydrolase</keyword>
<evidence type="ECO:0000313" key="2">
    <source>
        <dbReference type="EMBL" id="AYV55071.1"/>
    </source>
</evidence>
<dbReference type="InterPro" id="IPR011335">
    <property type="entry name" value="Restrct_endonuc-II-like"/>
</dbReference>
<dbReference type="Pfam" id="PF05685">
    <property type="entry name" value="Uma2"/>
    <property type="match status" value="1"/>
</dbReference>
<reference evidence="2 5" key="2">
    <citation type="submission" date="2018-11" db="EMBL/GenBank/DDBJ databases">
        <title>Complete genome sequence of Leptospira kmetyi isolate LS 001/16 from soil sample associated with a leptospirosis patient in Kelantan.</title>
        <authorList>
            <person name="Muhammad Yusoff F."/>
            <person name="Muhammad Yusoff S."/>
            <person name="Ahmad M.N."/>
            <person name="Yusof N.Y."/>
            <person name="Aziah I."/>
        </authorList>
    </citation>
    <scope>NUCLEOTIDE SEQUENCE [LARGE SCALE GENOMIC DNA]</scope>
    <source>
        <strain evidence="2 5">LS 001/16</strain>
    </source>
</reference>
<dbReference type="PANTHER" id="PTHR34107:SF4">
    <property type="entry name" value="SLL1222 PROTEIN"/>
    <property type="match status" value="1"/>
</dbReference>
<reference evidence="3 4" key="1">
    <citation type="submission" date="2017-07" db="EMBL/GenBank/DDBJ databases">
        <title>Leptospira spp. isolated from tropical soils.</title>
        <authorList>
            <person name="Thibeaux R."/>
            <person name="Iraola G."/>
            <person name="Ferres I."/>
            <person name="Bierque E."/>
            <person name="Girault D."/>
            <person name="Soupe-Gilbert M.-E."/>
            <person name="Picardeau M."/>
            <person name="Goarant C."/>
        </authorList>
    </citation>
    <scope>NUCLEOTIDE SEQUENCE [LARGE SCALE GENOMIC DNA]</scope>
    <source>
        <strain evidence="3 4">JW2-C-B1</strain>
    </source>
</reference>
<dbReference type="KEGG" id="lkm:EFP84_05815"/>
<protein>
    <submittedName>
        <fullName evidence="3">Restriction endonuclease</fullName>
    </submittedName>
    <submittedName>
        <fullName evidence="2">Uma2 family endonuclease</fullName>
    </submittedName>
</protein>
<dbReference type="EMBL" id="CP033614">
    <property type="protein sequence ID" value="AYV55071.1"/>
    <property type="molecule type" value="Genomic_DNA"/>
</dbReference>
<dbReference type="CDD" id="cd06260">
    <property type="entry name" value="DUF820-like"/>
    <property type="match status" value="1"/>
</dbReference>
<evidence type="ECO:0000259" key="1">
    <source>
        <dbReference type="Pfam" id="PF05685"/>
    </source>
</evidence>
<feature type="domain" description="Putative restriction endonuclease" evidence="1">
    <location>
        <begin position="11"/>
        <end position="173"/>
    </location>
</feature>
<dbReference type="GO" id="GO:0004519">
    <property type="term" value="F:endonuclease activity"/>
    <property type="evidence" value="ECO:0007669"/>
    <property type="project" value="UniProtKB-KW"/>
</dbReference>
<dbReference type="OrthoDB" id="9808428at2"/>
<keyword evidence="2" id="KW-0255">Endonuclease</keyword>
<keyword evidence="2" id="KW-0540">Nuclease</keyword>
<dbReference type="InterPro" id="IPR012296">
    <property type="entry name" value="Nuclease_put_TT1808"/>
</dbReference>
<sequence>MPMTDLKTDKDFAELPEGTLAELLDGEIIMVPAPIPEHQRISGKLYTYLLKYVERNQLGEIFFSPIDVFLDEHNVVQPDLVYISKANRSLIGEKRIEGAPDWVAEILSEGNAYHDLKTKKKLYEKHGVSEYWIVDPMERSVEVFSNGESGFKLIASATSGKISSVVLEGFSIEIEPLFTRPE</sequence>
<accession>A0A2M9XLH4</accession>
<dbReference type="Gene3D" id="3.90.1570.10">
    <property type="entry name" value="tt1808, chain A"/>
    <property type="match status" value="1"/>
</dbReference>
<organism evidence="2 5">
    <name type="scientific">Leptospira kmetyi</name>
    <dbReference type="NCBI Taxonomy" id="408139"/>
    <lineage>
        <taxon>Bacteria</taxon>
        <taxon>Pseudomonadati</taxon>
        <taxon>Spirochaetota</taxon>
        <taxon>Spirochaetia</taxon>
        <taxon>Leptospirales</taxon>
        <taxon>Leptospiraceae</taxon>
        <taxon>Leptospira</taxon>
    </lineage>
</organism>
<dbReference type="PANTHER" id="PTHR34107">
    <property type="entry name" value="SLL0198 PROTEIN-RELATED"/>
    <property type="match status" value="1"/>
</dbReference>
<dbReference type="EMBL" id="NPDP01000045">
    <property type="protein sequence ID" value="PJZ28206.1"/>
    <property type="molecule type" value="Genomic_DNA"/>
</dbReference>
<dbReference type="Proteomes" id="UP000276407">
    <property type="component" value="Chromosome 1"/>
</dbReference>
<gene>
    <name evidence="3" type="ORF">CH378_19070</name>
    <name evidence="2" type="ORF">EFP84_05815</name>
</gene>
<dbReference type="InterPro" id="IPR008538">
    <property type="entry name" value="Uma2"/>
</dbReference>
<dbReference type="RefSeq" id="WP_100738393.1">
    <property type="nucleotide sequence ID" value="NZ_CP033614.1"/>
</dbReference>
<name>A0A2M9XLH4_9LEPT</name>
<dbReference type="SUPFAM" id="SSF52980">
    <property type="entry name" value="Restriction endonuclease-like"/>
    <property type="match status" value="1"/>
</dbReference>
<evidence type="ECO:0000313" key="4">
    <source>
        <dbReference type="Proteomes" id="UP000231919"/>
    </source>
</evidence>
<proteinExistence type="predicted"/>
<dbReference type="AlphaFoldDB" id="A0A2M9XLH4"/>
<evidence type="ECO:0000313" key="3">
    <source>
        <dbReference type="EMBL" id="PJZ28206.1"/>
    </source>
</evidence>
<keyword evidence="4" id="KW-1185">Reference proteome</keyword>